<feature type="domain" description="Carrier" evidence="1">
    <location>
        <begin position="17"/>
        <end position="99"/>
    </location>
</feature>
<proteinExistence type="predicted"/>
<dbReference type="Proteomes" id="UP000095607">
    <property type="component" value="Chromosome"/>
</dbReference>
<dbReference type="Pfam" id="PF00550">
    <property type="entry name" value="PP-binding"/>
    <property type="match status" value="1"/>
</dbReference>
<dbReference type="Gene3D" id="1.10.1200.10">
    <property type="entry name" value="ACP-like"/>
    <property type="match status" value="1"/>
</dbReference>
<dbReference type="InterPro" id="IPR036736">
    <property type="entry name" value="ACP-like_sf"/>
</dbReference>
<evidence type="ECO:0000259" key="1">
    <source>
        <dbReference type="PROSITE" id="PS50075"/>
    </source>
</evidence>
<dbReference type="PROSITE" id="PS50075">
    <property type="entry name" value="CARRIER"/>
    <property type="match status" value="1"/>
</dbReference>
<reference evidence="2 3" key="1">
    <citation type="submission" date="2016-09" db="EMBL/GenBank/DDBJ databases">
        <title>Complete genome sequence of Deltia acidovorans CM13 isolated from murine proximal colonic tissue.</title>
        <authorList>
            <person name="Saffarian A."/>
        </authorList>
    </citation>
    <scope>NUCLEOTIDE SEQUENCE [LARGE SCALE GENOMIC DNA]</scope>
    <source>
        <strain evidence="2 3">CM13</strain>
    </source>
</reference>
<protein>
    <submittedName>
        <fullName evidence="2">Acyl carrier protein</fullName>
    </submittedName>
</protein>
<name>A0ABN4SD44_9BURK</name>
<sequence length="101" mass="11213">MSRTICPHNYSRNRPVPELEQEIKELIIESLALEDITPQQIDAGEPLFVEGLGLDSIDALELGLALQKRFGVSLSGDSEQTRQHFRSVQALAAFVAAQRTH</sequence>
<gene>
    <name evidence="2" type="ORF">BI380_01920</name>
</gene>
<dbReference type="SUPFAM" id="SSF47336">
    <property type="entry name" value="ACP-like"/>
    <property type="match status" value="1"/>
</dbReference>
<organism evidence="2 3">
    <name type="scientific">Delftia tsuruhatensis</name>
    <dbReference type="NCBI Taxonomy" id="180282"/>
    <lineage>
        <taxon>Bacteria</taxon>
        <taxon>Pseudomonadati</taxon>
        <taxon>Pseudomonadota</taxon>
        <taxon>Betaproteobacteria</taxon>
        <taxon>Burkholderiales</taxon>
        <taxon>Comamonadaceae</taxon>
        <taxon>Delftia</taxon>
    </lineage>
</organism>
<dbReference type="InterPro" id="IPR009081">
    <property type="entry name" value="PP-bd_ACP"/>
</dbReference>
<evidence type="ECO:0000313" key="2">
    <source>
        <dbReference type="EMBL" id="AOV00200.1"/>
    </source>
</evidence>
<dbReference type="EMBL" id="CP017420">
    <property type="protein sequence ID" value="AOV00200.1"/>
    <property type="molecule type" value="Genomic_DNA"/>
</dbReference>
<keyword evidence="3" id="KW-1185">Reference proteome</keyword>
<dbReference type="NCBIfam" id="NF006617">
    <property type="entry name" value="PRK09184.1"/>
    <property type="match status" value="1"/>
</dbReference>
<evidence type="ECO:0000313" key="3">
    <source>
        <dbReference type="Proteomes" id="UP000095607"/>
    </source>
</evidence>
<accession>A0ABN4SD44</accession>